<dbReference type="CDD" id="cd02440">
    <property type="entry name" value="AdoMet_MTases"/>
    <property type="match status" value="1"/>
</dbReference>
<organism evidence="4 5">
    <name type="scientific">Cutaneotrichosporon cavernicola</name>
    <dbReference type="NCBI Taxonomy" id="279322"/>
    <lineage>
        <taxon>Eukaryota</taxon>
        <taxon>Fungi</taxon>
        <taxon>Dikarya</taxon>
        <taxon>Basidiomycota</taxon>
        <taxon>Agaricomycotina</taxon>
        <taxon>Tremellomycetes</taxon>
        <taxon>Trichosporonales</taxon>
        <taxon>Trichosporonaceae</taxon>
        <taxon>Cutaneotrichosporon</taxon>
    </lineage>
</organism>
<keyword evidence="5" id="KW-1185">Reference proteome</keyword>
<dbReference type="PANTHER" id="PTHR43317">
    <property type="entry name" value="THERMOSPERMINE SYNTHASE ACAULIS5"/>
    <property type="match status" value="1"/>
</dbReference>
<feature type="transmembrane region" description="Helical" evidence="3">
    <location>
        <begin position="66"/>
        <end position="83"/>
    </location>
</feature>
<dbReference type="AlphaFoldDB" id="A0AA48I5N6"/>
<dbReference type="RefSeq" id="XP_060452776.1">
    <property type="nucleotide sequence ID" value="XM_060597989.1"/>
</dbReference>
<reference evidence="4" key="1">
    <citation type="journal article" date="2023" name="BMC Genomics">
        <title>Chromosome-level genome assemblies of Cutaneotrichosporon spp. (Trichosporonales, Basidiomycota) reveal imbalanced evolution between nucleotide sequences and chromosome synteny.</title>
        <authorList>
            <person name="Kobayashi Y."/>
            <person name="Kayamori A."/>
            <person name="Aoki K."/>
            <person name="Shiwa Y."/>
            <person name="Matsutani M."/>
            <person name="Fujita N."/>
            <person name="Sugita T."/>
            <person name="Iwasaki W."/>
            <person name="Tanaka N."/>
            <person name="Takashima M."/>
        </authorList>
    </citation>
    <scope>NUCLEOTIDE SEQUENCE</scope>
    <source>
        <strain evidence="4">HIS019</strain>
    </source>
</reference>
<evidence type="ECO:0000313" key="4">
    <source>
        <dbReference type="EMBL" id="BEI87510.1"/>
    </source>
</evidence>
<evidence type="ECO:0008006" key="6">
    <source>
        <dbReference type="Google" id="ProtNLM"/>
    </source>
</evidence>
<dbReference type="GO" id="GO:0006596">
    <property type="term" value="P:polyamine biosynthetic process"/>
    <property type="evidence" value="ECO:0007669"/>
    <property type="project" value="UniProtKB-KW"/>
</dbReference>
<sequence>MAPFLQWFGPAIVAAHLQLIRHMIRTHFNSLPLAAHKLEVYAALAAVSVLSSAVFTYIPGSKRPKATTLLFLAAYATALPALARSGRWLAEFAGELGPEWGAVFVQVVLCAPVVALIFPLCAPPVTRQGAVRPFIAFCAYAMPVSILAWVSDTMESNDTIYRGLADEPELGMLGMCMMLNSISVVYLWVPEEVVAPAAPAEPAAPAPVKGSDTVDAALKKGKKGKKTEKAEKKDEQPPTDRPVAQAYPGLLRRRPAKLTLALRALPLLTAFAGFTLYKQAPFAEDGVRIHKSVASVTGRIIVGDNVADGYRFLRNDKTLIGGMWMHDNGDPTGLSAELGDSVFTAMTLQEVCLLARAPVKNDKVLVLGLGAGIGASYYHGRGLDVTAVEVDPAVVAAAKDYFDLPDVKVEVEDAAMYVHNADESTKYAYLIHDVFSANGMPTYLFTKEFWAEAKSLLTSDGLVVVNVAGPVNGPLTRRIVATLVSEIPNCRAFTDIFRPGVYVSKVKNFVFICSTAGMPEFRQATKADTLGSPLREQVYGQNRFEKNEVAISEFLKTQNEAELEEDVILRRGEKRDGKWDLELAHDVWYNLRSLMSPQLWVAY</sequence>
<dbReference type="KEGG" id="ccac:CcaHIS019_0102280"/>
<gene>
    <name evidence="4" type="ORF">CcaverHIS019_0102280</name>
</gene>
<dbReference type="EMBL" id="AP028212">
    <property type="protein sequence ID" value="BEI87510.1"/>
    <property type="molecule type" value="Genomic_DNA"/>
</dbReference>
<name>A0AA48I5N6_9TREE</name>
<keyword evidence="3" id="KW-0812">Transmembrane</keyword>
<keyword evidence="3" id="KW-1133">Transmembrane helix</keyword>
<evidence type="ECO:0000256" key="1">
    <source>
        <dbReference type="ARBA" id="ARBA00023115"/>
    </source>
</evidence>
<keyword evidence="1" id="KW-0620">Polyamine biosynthesis</keyword>
<dbReference type="NCBIfam" id="NF037959">
    <property type="entry name" value="MFS_SpdSyn"/>
    <property type="match status" value="1"/>
</dbReference>
<feature type="region of interest" description="Disordered" evidence="2">
    <location>
        <begin position="219"/>
        <end position="246"/>
    </location>
</feature>
<dbReference type="Pfam" id="PF01564">
    <property type="entry name" value="Spermine_synth"/>
    <property type="match status" value="1"/>
</dbReference>
<feature type="transmembrane region" description="Helical" evidence="3">
    <location>
        <begin position="134"/>
        <end position="150"/>
    </location>
</feature>
<evidence type="ECO:0000313" key="5">
    <source>
        <dbReference type="Proteomes" id="UP001233271"/>
    </source>
</evidence>
<keyword evidence="3" id="KW-0472">Membrane</keyword>
<feature type="transmembrane region" description="Helical" evidence="3">
    <location>
        <begin position="103"/>
        <end position="122"/>
    </location>
</feature>
<dbReference type="Proteomes" id="UP001233271">
    <property type="component" value="Chromosome 1"/>
</dbReference>
<accession>A0AA48I5N6</accession>
<evidence type="ECO:0000256" key="2">
    <source>
        <dbReference type="SAM" id="MobiDB-lite"/>
    </source>
</evidence>
<dbReference type="Gene3D" id="3.40.50.150">
    <property type="entry name" value="Vaccinia Virus protein VP39"/>
    <property type="match status" value="1"/>
</dbReference>
<protein>
    <recommendedName>
        <fullName evidence="6">S-adenosyl-L-methionine-dependent methyltransferase</fullName>
    </recommendedName>
</protein>
<evidence type="ECO:0000256" key="3">
    <source>
        <dbReference type="SAM" id="Phobius"/>
    </source>
</evidence>
<feature type="transmembrane region" description="Helical" evidence="3">
    <location>
        <begin position="40"/>
        <end position="59"/>
    </location>
</feature>
<feature type="compositionally biased region" description="Basic and acidic residues" evidence="2">
    <location>
        <begin position="227"/>
        <end position="238"/>
    </location>
</feature>
<dbReference type="InterPro" id="IPR029063">
    <property type="entry name" value="SAM-dependent_MTases_sf"/>
</dbReference>
<dbReference type="PANTHER" id="PTHR43317:SF1">
    <property type="entry name" value="THERMOSPERMINE SYNTHASE ACAULIS5"/>
    <property type="match status" value="1"/>
</dbReference>
<dbReference type="SUPFAM" id="SSF53335">
    <property type="entry name" value="S-adenosyl-L-methionine-dependent methyltransferases"/>
    <property type="match status" value="1"/>
</dbReference>
<proteinExistence type="predicted"/>
<dbReference type="GeneID" id="85491381"/>